<accession>A0A5C8Z508</accession>
<feature type="domain" description="ABC transmembrane type-1" evidence="8">
    <location>
        <begin position="78"/>
        <end position="267"/>
    </location>
</feature>
<dbReference type="GO" id="GO:0005886">
    <property type="term" value="C:plasma membrane"/>
    <property type="evidence" value="ECO:0007669"/>
    <property type="project" value="UniProtKB-SubCell"/>
</dbReference>
<evidence type="ECO:0000256" key="4">
    <source>
        <dbReference type="ARBA" id="ARBA00022692"/>
    </source>
</evidence>
<keyword evidence="5 7" id="KW-1133">Transmembrane helix</keyword>
<comment type="subcellular location">
    <subcellularLocation>
        <location evidence="1 7">Cell membrane</location>
        <topology evidence="1 7">Multi-pass membrane protein</topology>
    </subcellularLocation>
</comment>
<reference evidence="9 10" key="1">
    <citation type="submission" date="2019-07" db="EMBL/GenBank/DDBJ databases">
        <title>Quadrisphaera sp. strain DD2A genome sequencing and assembly.</title>
        <authorList>
            <person name="Kim I."/>
        </authorList>
    </citation>
    <scope>NUCLEOTIDE SEQUENCE [LARGE SCALE GENOMIC DNA]</scope>
    <source>
        <strain evidence="9 10">DD2A</strain>
    </source>
</reference>
<evidence type="ECO:0000256" key="2">
    <source>
        <dbReference type="ARBA" id="ARBA00022448"/>
    </source>
</evidence>
<comment type="similarity">
    <text evidence="7">Belongs to the binding-protein-dependent transport system permease family.</text>
</comment>
<evidence type="ECO:0000259" key="8">
    <source>
        <dbReference type="PROSITE" id="PS50928"/>
    </source>
</evidence>
<dbReference type="PROSITE" id="PS50928">
    <property type="entry name" value="ABC_TM1"/>
    <property type="match status" value="1"/>
</dbReference>
<dbReference type="PANTHER" id="PTHR43744:SF8">
    <property type="entry name" value="SN-GLYCEROL-3-PHOSPHATE TRANSPORT SYSTEM PERMEASE PROTEIN UGPE"/>
    <property type="match status" value="1"/>
</dbReference>
<keyword evidence="3" id="KW-1003">Cell membrane</keyword>
<evidence type="ECO:0000256" key="1">
    <source>
        <dbReference type="ARBA" id="ARBA00004651"/>
    </source>
</evidence>
<dbReference type="GO" id="GO:0055085">
    <property type="term" value="P:transmembrane transport"/>
    <property type="evidence" value="ECO:0007669"/>
    <property type="project" value="InterPro"/>
</dbReference>
<dbReference type="OrthoDB" id="2063054at2"/>
<gene>
    <name evidence="9" type="ORF">FMM08_18200</name>
</gene>
<feature type="transmembrane region" description="Helical" evidence="7">
    <location>
        <begin position="77"/>
        <end position="102"/>
    </location>
</feature>
<evidence type="ECO:0000256" key="3">
    <source>
        <dbReference type="ARBA" id="ARBA00022475"/>
    </source>
</evidence>
<dbReference type="Proteomes" id="UP000321234">
    <property type="component" value="Unassembled WGS sequence"/>
</dbReference>
<keyword evidence="10" id="KW-1185">Reference proteome</keyword>
<feature type="transmembrane region" description="Helical" evidence="7">
    <location>
        <begin position="188"/>
        <end position="211"/>
    </location>
</feature>
<sequence length="281" mass="31155">MSVATPSRRGVERRVTGWRLTAAVLLAVVVVFPLYWMLVTALSSPGVLTRPDAALWPTQLRWENFTRPLQQYPFARWALNSATIAVISVALTVAINLAAGYAFAKLDFPLKNTLFLAIVGTLMIPVQVIMVAQFQLVIDLGLVNTPTGVVLPRLAEAFGLFMARQFMDAIPDELLEAARVDGAGALRTFVSIVLPLSKPLVAVLVIFTFMWRWNEFIWPLIVLPDPDAFTLPLGLRFLQQQFGNDYGSLMAMSLLSILPMLLVFAVFQRYFVEGVARSGLK</sequence>
<dbReference type="InterPro" id="IPR035906">
    <property type="entry name" value="MetI-like_sf"/>
</dbReference>
<protein>
    <submittedName>
        <fullName evidence="9">Carbohydrate ABC transporter permease</fullName>
    </submittedName>
</protein>
<dbReference type="CDD" id="cd06261">
    <property type="entry name" value="TM_PBP2"/>
    <property type="match status" value="1"/>
</dbReference>
<organism evidence="9 10">
    <name type="scientific">Quadrisphaera setariae</name>
    <dbReference type="NCBI Taxonomy" id="2593304"/>
    <lineage>
        <taxon>Bacteria</taxon>
        <taxon>Bacillati</taxon>
        <taxon>Actinomycetota</taxon>
        <taxon>Actinomycetes</taxon>
        <taxon>Kineosporiales</taxon>
        <taxon>Kineosporiaceae</taxon>
        <taxon>Quadrisphaera</taxon>
    </lineage>
</organism>
<keyword evidence="4 7" id="KW-0812">Transmembrane</keyword>
<keyword evidence="6 7" id="KW-0472">Membrane</keyword>
<dbReference type="PANTHER" id="PTHR43744">
    <property type="entry name" value="ABC TRANSPORTER PERMEASE PROTEIN MG189-RELATED-RELATED"/>
    <property type="match status" value="1"/>
</dbReference>
<feature type="transmembrane region" description="Helical" evidence="7">
    <location>
        <begin position="246"/>
        <end position="267"/>
    </location>
</feature>
<comment type="caution">
    <text evidence="9">The sequence shown here is derived from an EMBL/GenBank/DDBJ whole genome shotgun (WGS) entry which is preliminary data.</text>
</comment>
<dbReference type="InterPro" id="IPR000515">
    <property type="entry name" value="MetI-like"/>
</dbReference>
<keyword evidence="2 7" id="KW-0813">Transport</keyword>
<proteinExistence type="inferred from homology"/>
<feature type="transmembrane region" description="Helical" evidence="7">
    <location>
        <begin position="20"/>
        <end position="38"/>
    </location>
</feature>
<dbReference type="EMBL" id="VKAC01000012">
    <property type="protein sequence ID" value="TXR52687.1"/>
    <property type="molecule type" value="Genomic_DNA"/>
</dbReference>
<evidence type="ECO:0000313" key="10">
    <source>
        <dbReference type="Proteomes" id="UP000321234"/>
    </source>
</evidence>
<evidence type="ECO:0000313" key="9">
    <source>
        <dbReference type="EMBL" id="TXR52687.1"/>
    </source>
</evidence>
<dbReference type="Pfam" id="PF00528">
    <property type="entry name" value="BPD_transp_1"/>
    <property type="match status" value="1"/>
</dbReference>
<dbReference type="Gene3D" id="1.10.3720.10">
    <property type="entry name" value="MetI-like"/>
    <property type="match status" value="1"/>
</dbReference>
<name>A0A5C8Z508_9ACTN</name>
<dbReference type="AlphaFoldDB" id="A0A5C8Z508"/>
<evidence type="ECO:0000256" key="5">
    <source>
        <dbReference type="ARBA" id="ARBA00022989"/>
    </source>
</evidence>
<evidence type="ECO:0000256" key="7">
    <source>
        <dbReference type="RuleBase" id="RU363032"/>
    </source>
</evidence>
<feature type="transmembrane region" description="Helical" evidence="7">
    <location>
        <begin position="114"/>
        <end position="138"/>
    </location>
</feature>
<dbReference type="SUPFAM" id="SSF161098">
    <property type="entry name" value="MetI-like"/>
    <property type="match status" value="1"/>
</dbReference>
<evidence type="ECO:0000256" key="6">
    <source>
        <dbReference type="ARBA" id="ARBA00023136"/>
    </source>
</evidence>
<dbReference type="RefSeq" id="WP_147927809.1">
    <property type="nucleotide sequence ID" value="NZ_VKAC01000012.1"/>
</dbReference>